<reference evidence="2 3" key="1">
    <citation type="submission" date="2013-04" db="EMBL/GenBank/DDBJ databases">
        <title>The Genome Sequence of Treponema maltophilum ATCC 51939.</title>
        <authorList>
            <consortium name="The Broad Institute Genomics Platform"/>
            <person name="Earl A."/>
            <person name="Ward D."/>
            <person name="Feldgarden M."/>
            <person name="Gevers D."/>
            <person name="Leonetti C."/>
            <person name="Blanton J.M."/>
            <person name="Dewhirst F.E."/>
            <person name="Izard J."/>
            <person name="Walker B."/>
            <person name="Young S."/>
            <person name="Zeng Q."/>
            <person name="Gargeya S."/>
            <person name="Fitzgerald M."/>
            <person name="Haas B."/>
            <person name="Abouelleil A."/>
            <person name="Allen A.W."/>
            <person name="Alvarado L."/>
            <person name="Arachchi H.M."/>
            <person name="Berlin A.M."/>
            <person name="Chapman S.B."/>
            <person name="Gainer-Dewar J."/>
            <person name="Goldberg J."/>
            <person name="Griggs A."/>
            <person name="Gujja S."/>
            <person name="Hansen M."/>
            <person name="Howarth C."/>
            <person name="Imamovic A."/>
            <person name="Ireland A."/>
            <person name="Larimer J."/>
            <person name="McCowan C."/>
            <person name="Murphy C."/>
            <person name="Pearson M."/>
            <person name="Poon T.W."/>
            <person name="Priest M."/>
            <person name="Roberts A."/>
            <person name="Saif S."/>
            <person name="Shea T."/>
            <person name="Sisk P."/>
            <person name="Sykes S."/>
            <person name="Wortman J."/>
            <person name="Nusbaum C."/>
            <person name="Birren B."/>
        </authorList>
    </citation>
    <scope>NUCLEOTIDE SEQUENCE [LARGE SCALE GENOMIC DNA]</scope>
    <source>
        <strain evidence="2 3">ATCC 51939</strain>
    </source>
</reference>
<dbReference type="STRING" id="1125699.HMPREF9194_00681"/>
<evidence type="ECO:0000259" key="1">
    <source>
        <dbReference type="Pfam" id="PF01551"/>
    </source>
</evidence>
<dbReference type="SUPFAM" id="SSF51261">
    <property type="entry name" value="Duplicated hybrid motif"/>
    <property type="match status" value="1"/>
</dbReference>
<feature type="domain" description="M23ase beta-sheet core" evidence="1">
    <location>
        <begin position="48"/>
        <end position="143"/>
    </location>
</feature>
<evidence type="ECO:0000313" key="3">
    <source>
        <dbReference type="Proteomes" id="UP000014541"/>
    </source>
</evidence>
<keyword evidence="3" id="KW-1185">Reference proteome</keyword>
<dbReference type="PATRIC" id="fig|1125699.3.peg.694"/>
<gene>
    <name evidence="2" type="ORF">HMPREF9194_00681</name>
</gene>
<dbReference type="HOGENOM" id="CLU_083337_0_0_12"/>
<dbReference type="RefSeq" id="WP_016524975.1">
    <property type="nucleotide sequence ID" value="NZ_KE332518.1"/>
</dbReference>
<dbReference type="InterPro" id="IPR016047">
    <property type="entry name" value="M23ase_b-sheet_dom"/>
</dbReference>
<comment type="caution">
    <text evidence="2">The sequence shown here is derived from an EMBL/GenBank/DDBJ whole genome shotgun (WGS) entry which is preliminary data.</text>
</comment>
<dbReference type="Proteomes" id="UP000014541">
    <property type="component" value="Unassembled WGS sequence"/>
</dbReference>
<dbReference type="OrthoDB" id="368271at2"/>
<proteinExistence type="predicted"/>
<dbReference type="AlphaFoldDB" id="S3L0S5"/>
<dbReference type="eggNOG" id="COG4942">
    <property type="taxonomic scope" value="Bacteria"/>
</dbReference>
<dbReference type="EMBL" id="ATFF01000006">
    <property type="protein sequence ID" value="EPF30364.1"/>
    <property type="molecule type" value="Genomic_DNA"/>
</dbReference>
<dbReference type="CDD" id="cd12797">
    <property type="entry name" value="M23_peptidase"/>
    <property type="match status" value="1"/>
</dbReference>
<name>S3L0S5_TREMA</name>
<sequence>MKKRRIFSTGAFCALFIGAGIPLCAFGWPRLADTVAVFFAQKYGGTFNRGLVFNDPAEVAAAEDGQVLITIREDGADNGLFPSTLGNAVILSHKDHILTVYGGLEKNSVDDGSGHADKAAAIGISGYSGWGTGRQSLQFQVIDTKIKAVINPLILIEGDAAAKKFVIKNVTAVSKNGNKTVLSNGMSIAAGTYVLYTDASEITMPYTTSVSVNGTLAEKTDYTALKTAQEKLCVQGSAQYDFSAIYSDKGAMRLAEILLVRGKNTLDISVQDIGLHETSFHLTLNAF</sequence>
<evidence type="ECO:0000313" key="2">
    <source>
        <dbReference type="EMBL" id="EPF30364.1"/>
    </source>
</evidence>
<dbReference type="Pfam" id="PF01551">
    <property type="entry name" value="Peptidase_M23"/>
    <property type="match status" value="1"/>
</dbReference>
<dbReference type="Gene3D" id="2.70.70.10">
    <property type="entry name" value="Glucose Permease (Domain IIA)"/>
    <property type="match status" value="1"/>
</dbReference>
<accession>S3L0S5</accession>
<dbReference type="InterPro" id="IPR011055">
    <property type="entry name" value="Dup_hybrid_motif"/>
</dbReference>
<organism evidence="2 3">
    <name type="scientific">Treponema maltophilum ATCC 51939</name>
    <dbReference type="NCBI Taxonomy" id="1125699"/>
    <lineage>
        <taxon>Bacteria</taxon>
        <taxon>Pseudomonadati</taxon>
        <taxon>Spirochaetota</taxon>
        <taxon>Spirochaetia</taxon>
        <taxon>Spirochaetales</taxon>
        <taxon>Treponemataceae</taxon>
        <taxon>Treponema</taxon>
    </lineage>
</organism>
<protein>
    <recommendedName>
        <fullName evidence="1">M23ase beta-sheet core domain-containing protein</fullName>
    </recommendedName>
</protein>